<comment type="caution">
    <text evidence="5">The sequence shown here is derived from an EMBL/GenBank/DDBJ whole genome shotgun (WGS) entry which is preliminary data.</text>
</comment>
<dbReference type="Gene3D" id="1.10.340.30">
    <property type="entry name" value="Hypothetical protein, domain 2"/>
    <property type="match status" value="1"/>
</dbReference>
<dbReference type="EMBL" id="JAJGCB010000006">
    <property type="protein sequence ID" value="KAJ8992089.1"/>
    <property type="molecule type" value="Genomic_DNA"/>
</dbReference>
<feature type="domain" description="HhH-GPD" evidence="4">
    <location>
        <begin position="290"/>
        <end position="393"/>
    </location>
</feature>
<feature type="compositionally biased region" description="Basic residues" evidence="3">
    <location>
        <begin position="78"/>
        <end position="87"/>
    </location>
</feature>
<feature type="region of interest" description="Disordered" evidence="3">
    <location>
        <begin position="423"/>
        <end position="488"/>
    </location>
</feature>
<evidence type="ECO:0000256" key="3">
    <source>
        <dbReference type="SAM" id="MobiDB-lite"/>
    </source>
</evidence>
<dbReference type="AlphaFoldDB" id="A0AAN6EW23"/>
<accession>A0AAN6EW23</accession>
<keyword evidence="2" id="KW-0539">Nucleus</keyword>
<dbReference type="GO" id="GO:0006285">
    <property type="term" value="P:base-excision repair, AP site formation"/>
    <property type="evidence" value="ECO:0007669"/>
    <property type="project" value="UniProtKB-ARBA"/>
</dbReference>
<dbReference type="GO" id="GO:0003677">
    <property type="term" value="F:DNA binding"/>
    <property type="evidence" value="ECO:0007669"/>
    <property type="project" value="InterPro"/>
</dbReference>
<dbReference type="InterPro" id="IPR011257">
    <property type="entry name" value="DNA_glycosylase"/>
</dbReference>
<dbReference type="Proteomes" id="UP001161757">
    <property type="component" value="Unassembled WGS sequence"/>
</dbReference>
<feature type="compositionally biased region" description="Basic residues" evidence="3">
    <location>
        <begin position="235"/>
        <end position="245"/>
    </location>
</feature>
<dbReference type="InterPro" id="IPR003265">
    <property type="entry name" value="HhH-GPD_domain"/>
</dbReference>
<feature type="region of interest" description="Disordered" evidence="3">
    <location>
        <begin position="1"/>
        <end position="35"/>
    </location>
</feature>
<proteinExistence type="predicted"/>
<feature type="compositionally biased region" description="Basic and acidic residues" evidence="3">
    <location>
        <begin position="370"/>
        <end position="380"/>
    </location>
</feature>
<feature type="compositionally biased region" description="Basic and acidic residues" evidence="3">
    <location>
        <begin position="423"/>
        <end position="435"/>
    </location>
</feature>
<dbReference type="SUPFAM" id="SSF48150">
    <property type="entry name" value="DNA-glycosylase"/>
    <property type="match status" value="1"/>
</dbReference>
<protein>
    <recommendedName>
        <fullName evidence="4">HhH-GPD domain-containing protein</fullName>
    </recommendedName>
</protein>
<feature type="compositionally biased region" description="Acidic residues" evidence="3">
    <location>
        <begin position="206"/>
        <end position="222"/>
    </location>
</feature>
<dbReference type="InterPro" id="IPR045138">
    <property type="entry name" value="MeCP2/MBD4"/>
</dbReference>
<evidence type="ECO:0000256" key="2">
    <source>
        <dbReference type="ARBA" id="ARBA00023242"/>
    </source>
</evidence>
<sequence>MTSSTSAQEPPLDIGIDLQDHNAGTWLSPPASPFSDAELPVICTDDLGMIADDEAFAGTDFNRSPAAAGGKADDGNKRKSTTTRRKITYGSKHFVKQDLKDEAGVSSSPARNRRRANPAQQGIRRRSKRSAKGEEGYGEDDGKEAEGQGNHAHTKRPVRQQQHDVDQAATPTNLATPPVTPARSLPRIYYGLNVDDLSSDSSLTDVPDDIGPDPFSAEDDSDQTAPSTVQAVKVSRNKNLSRRPTKSPYFPHPHKHRPTFLSTLPFPPLSHDTFGLMQERLSHDPFRLLIATIFLNKTPGERAMPVFYQLMTKYPTPKALAEATVADITPIIYGLGFQNQRARKCVAMAKAWLANPPQRGKRYRKLNYPRKGDGKDVREDEVLDDDEHDQRVAWEISHLPGLGPYSHDSWRIFCRDELRGVQAKKQDQDIGRDAQKSSQVLAKAERVDKEDGQAGANPDPASAVSGTAEKATTRSAETGAEDAVGGKDVHEGSIEDAASDAPFEPEWKRVVPLDKELRAYLTWMWLKEGWVWNKETGQRTKAPEELLAKARGGGVIVEERDSHHLAVKKVDLAEVSDLQNERQVERTAGDYLPANLNIQATT</sequence>
<feature type="compositionally biased region" description="Basic and acidic residues" evidence="3">
    <location>
        <begin position="443"/>
        <end position="452"/>
    </location>
</feature>
<dbReference type="PANTHER" id="PTHR15074:SF0">
    <property type="entry name" value="METHYL-CPG-BINDING DOMAIN PROTEIN 4-LIKE PROTEIN"/>
    <property type="match status" value="1"/>
</dbReference>
<gene>
    <name evidence="5" type="ORF">HRR80_003986</name>
</gene>
<dbReference type="Pfam" id="PF00730">
    <property type="entry name" value="HhH-GPD"/>
    <property type="match status" value="1"/>
</dbReference>
<feature type="region of interest" description="Disordered" evidence="3">
    <location>
        <begin position="60"/>
        <end position="183"/>
    </location>
</feature>
<feature type="region of interest" description="Disordered" evidence="3">
    <location>
        <begin position="362"/>
        <end position="386"/>
    </location>
</feature>
<evidence type="ECO:0000313" key="6">
    <source>
        <dbReference type="Proteomes" id="UP001161757"/>
    </source>
</evidence>
<evidence type="ECO:0000313" key="5">
    <source>
        <dbReference type="EMBL" id="KAJ8992089.1"/>
    </source>
</evidence>
<dbReference type="PANTHER" id="PTHR15074">
    <property type="entry name" value="METHYL-CPG-BINDING PROTEIN"/>
    <property type="match status" value="1"/>
</dbReference>
<name>A0AAN6EW23_EXODE</name>
<reference evidence="5" key="1">
    <citation type="submission" date="2023-01" db="EMBL/GenBank/DDBJ databases">
        <title>Exophiala dermititidis isolated from Cystic Fibrosis Patient.</title>
        <authorList>
            <person name="Kurbessoian T."/>
            <person name="Crocker A."/>
            <person name="Murante D."/>
            <person name="Hogan D.A."/>
            <person name="Stajich J.E."/>
        </authorList>
    </citation>
    <scope>NUCLEOTIDE SEQUENCE</scope>
    <source>
        <strain evidence="5">Ex8</strain>
    </source>
</reference>
<evidence type="ECO:0000256" key="1">
    <source>
        <dbReference type="ARBA" id="ARBA00004123"/>
    </source>
</evidence>
<dbReference type="GO" id="GO:0003824">
    <property type="term" value="F:catalytic activity"/>
    <property type="evidence" value="ECO:0007669"/>
    <property type="project" value="InterPro"/>
</dbReference>
<dbReference type="GO" id="GO:0005634">
    <property type="term" value="C:nucleus"/>
    <property type="evidence" value="ECO:0007669"/>
    <property type="project" value="UniProtKB-SubCell"/>
</dbReference>
<comment type="subcellular location">
    <subcellularLocation>
        <location evidence="1">Nucleus</location>
    </subcellularLocation>
</comment>
<organism evidence="5 6">
    <name type="scientific">Exophiala dermatitidis</name>
    <name type="common">Black yeast-like fungus</name>
    <name type="synonym">Wangiella dermatitidis</name>
    <dbReference type="NCBI Taxonomy" id="5970"/>
    <lineage>
        <taxon>Eukaryota</taxon>
        <taxon>Fungi</taxon>
        <taxon>Dikarya</taxon>
        <taxon>Ascomycota</taxon>
        <taxon>Pezizomycotina</taxon>
        <taxon>Eurotiomycetes</taxon>
        <taxon>Chaetothyriomycetidae</taxon>
        <taxon>Chaetothyriales</taxon>
        <taxon>Herpotrichiellaceae</taxon>
        <taxon>Exophiala</taxon>
    </lineage>
</organism>
<feature type="region of interest" description="Disordered" evidence="3">
    <location>
        <begin position="198"/>
        <end position="257"/>
    </location>
</feature>
<evidence type="ECO:0000259" key="4">
    <source>
        <dbReference type="Pfam" id="PF00730"/>
    </source>
</evidence>